<evidence type="ECO:0000313" key="5">
    <source>
        <dbReference type="EMBL" id="KAK0745424.1"/>
    </source>
</evidence>
<reference evidence="5" key="1">
    <citation type="submission" date="2023-06" db="EMBL/GenBank/DDBJ databases">
        <title>Genome-scale phylogeny and comparative genomics of the fungal order Sordariales.</title>
        <authorList>
            <consortium name="Lawrence Berkeley National Laboratory"/>
            <person name="Hensen N."/>
            <person name="Bonometti L."/>
            <person name="Westerberg I."/>
            <person name="Brannstrom I.O."/>
            <person name="Guillou S."/>
            <person name="Cros-Aarteil S."/>
            <person name="Calhoun S."/>
            <person name="Haridas S."/>
            <person name="Kuo A."/>
            <person name="Mondo S."/>
            <person name="Pangilinan J."/>
            <person name="Riley R."/>
            <person name="LaButti K."/>
            <person name="Andreopoulos B."/>
            <person name="Lipzen A."/>
            <person name="Chen C."/>
            <person name="Yanf M."/>
            <person name="Daum C."/>
            <person name="Ng V."/>
            <person name="Clum A."/>
            <person name="Steindorff A."/>
            <person name="Ohm R."/>
            <person name="Martin F."/>
            <person name="Silar P."/>
            <person name="Natvig D."/>
            <person name="Lalanne C."/>
            <person name="Gautier V."/>
            <person name="Ament-velasquez S.L."/>
            <person name="Kruys A."/>
            <person name="Hutchinson M.I."/>
            <person name="Powell A.J."/>
            <person name="Barry K."/>
            <person name="Miller A.N."/>
            <person name="Grigoriev I.V."/>
            <person name="Debuchy R."/>
            <person name="Gladieux P."/>
            <person name="Thoren M.H."/>
            <person name="Johannesson H."/>
        </authorList>
    </citation>
    <scope>NUCLEOTIDE SEQUENCE</scope>
    <source>
        <strain evidence="5">SMH3187-1</strain>
    </source>
</reference>
<dbReference type="Proteomes" id="UP001172155">
    <property type="component" value="Unassembled WGS sequence"/>
</dbReference>
<keyword evidence="6" id="KW-1185">Reference proteome</keyword>
<evidence type="ECO:0000256" key="1">
    <source>
        <dbReference type="ARBA" id="ARBA00008361"/>
    </source>
</evidence>
<evidence type="ECO:0000313" key="6">
    <source>
        <dbReference type="Proteomes" id="UP001172155"/>
    </source>
</evidence>
<evidence type="ECO:0000256" key="3">
    <source>
        <dbReference type="ARBA" id="ARBA00022679"/>
    </source>
</evidence>
<dbReference type="InterPro" id="IPR025714">
    <property type="entry name" value="Methyltranfer_dom"/>
</dbReference>
<protein>
    <submittedName>
        <fullName evidence="5">S-adenosyl-L-methionine-dependent methyltransferase</fullName>
    </submittedName>
</protein>
<dbReference type="InterPro" id="IPR051419">
    <property type="entry name" value="Lys/N-term_MeTrsfase_sf"/>
</dbReference>
<dbReference type="Pfam" id="PF13847">
    <property type="entry name" value="Methyltransf_31"/>
    <property type="match status" value="1"/>
</dbReference>
<evidence type="ECO:0000259" key="4">
    <source>
        <dbReference type="Pfam" id="PF13847"/>
    </source>
</evidence>
<dbReference type="PANTHER" id="PTHR12176">
    <property type="entry name" value="SAM-DEPENDENT METHYLTRANSFERASE SUPERFAMILY PROTEIN"/>
    <property type="match status" value="1"/>
</dbReference>
<accession>A0AA40K4B3</accession>
<dbReference type="EMBL" id="JAUKUD010000004">
    <property type="protein sequence ID" value="KAK0745424.1"/>
    <property type="molecule type" value="Genomic_DNA"/>
</dbReference>
<dbReference type="SUPFAM" id="SSF53335">
    <property type="entry name" value="S-adenosyl-L-methionine-dependent methyltransferases"/>
    <property type="match status" value="1"/>
</dbReference>
<feature type="domain" description="Methyltransferase" evidence="4">
    <location>
        <begin position="45"/>
        <end position="147"/>
    </location>
</feature>
<dbReference type="AlphaFoldDB" id="A0AA40K4B3"/>
<dbReference type="GO" id="GO:0032259">
    <property type="term" value="P:methylation"/>
    <property type="evidence" value="ECO:0007669"/>
    <property type="project" value="UniProtKB-KW"/>
</dbReference>
<dbReference type="PANTHER" id="PTHR12176:SF84">
    <property type="entry name" value="METHYLTRANSFERASE DOMAIN-CONTAINING PROTEIN"/>
    <property type="match status" value="1"/>
</dbReference>
<proteinExistence type="inferred from homology"/>
<dbReference type="CDD" id="cd02440">
    <property type="entry name" value="AdoMet_MTases"/>
    <property type="match status" value="1"/>
</dbReference>
<dbReference type="InterPro" id="IPR029063">
    <property type="entry name" value="SAM-dependent_MTases_sf"/>
</dbReference>
<dbReference type="GO" id="GO:0008168">
    <property type="term" value="F:methyltransferase activity"/>
    <property type="evidence" value="ECO:0007669"/>
    <property type="project" value="UniProtKB-KW"/>
</dbReference>
<dbReference type="Gene3D" id="3.40.50.150">
    <property type="entry name" value="Vaccinia Virus protein VP39"/>
    <property type="match status" value="1"/>
</dbReference>
<gene>
    <name evidence="5" type="ORF">B0T18DRAFT_324550</name>
</gene>
<keyword evidence="2 5" id="KW-0489">Methyltransferase</keyword>
<keyword evidence="3" id="KW-0808">Transferase</keyword>
<sequence>MPPDFDKQSYWHHRFLSETTFEWLASSETFLEVAAPFLRRLPRDAPILQLGCGTSDLHIHLRRQGFDNVTNVDFEPLAIEKGRAMEQLAFGDTRNKYLVADVLTLDLGTKFDLVLDKSTADTIACCEGPSVLAMAHRVKNHLAENGAWLSLSFSAFRFQIEDGTLPLKAEVIDKLPTPKRNPTDPDIFHFCYLLQNGTSKTTLGDQLQGRRRG</sequence>
<comment type="similarity">
    <text evidence="1">Belongs to the methyltransferase superfamily.</text>
</comment>
<name>A0AA40K4B3_9PEZI</name>
<evidence type="ECO:0000256" key="2">
    <source>
        <dbReference type="ARBA" id="ARBA00022603"/>
    </source>
</evidence>
<comment type="caution">
    <text evidence="5">The sequence shown here is derived from an EMBL/GenBank/DDBJ whole genome shotgun (WGS) entry which is preliminary data.</text>
</comment>
<organism evidence="5 6">
    <name type="scientific">Schizothecium vesticola</name>
    <dbReference type="NCBI Taxonomy" id="314040"/>
    <lineage>
        <taxon>Eukaryota</taxon>
        <taxon>Fungi</taxon>
        <taxon>Dikarya</taxon>
        <taxon>Ascomycota</taxon>
        <taxon>Pezizomycotina</taxon>
        <taxon>Sordariomycetes</taxon>
        <taxon>Sordariomycetidae</taxon>
        <taxon>Sordariales</taxon>
        <taxon>Schizotheciaceae</taxon>
        <taxon>Schizothecium</taxon>
    </lineage>
</organism>